<dbReference type="GO" id="GO:0065002">
    <property type="term" value="P:intracellular protein transmembrane transport"/>
    <property type="evidence" value="ECO:0007669"/>
    <property type="project" value="TreeGrafter"/>
</dbReference>
<dbReference type="EMBL" id="JACQRX010000153">
    <property type="protein sequence ID" value="MBI4251493.1"/>
    <property type="molecule type" value="Genomic_DNA"/>
</dbReference>
<evidence type="ECO:0000256" key="2">
    <source>
        <dbReference type="ARBA" id="ARBA00008445"/>
    </source>
</evidence>
<evidence type="ECO:0000256" key="4">
    <source>
        <dbReference type="ARBA" id="ARBA00022475"/>
    </source>
</evidence>
<dbReference type="PANTHER" id="PTHR34182">
    <property type="entry name" value="PROTEIN-EXPORT MEMBRANE PROTEIN SECG"/>
    <property type="match status" value="1"/>
</dbReference>
<keyword evidence="7 10" id="KW-1133">Transmembrane helix</keyword>
<keyword evidence="6 10" id="KW-0653">Protein transport</keyword>
<reference evidence="12" key="1">
    <citation type="submission" date="2020-07" db="EMBL/GenBank/DDBJ databases">
        <title>Huge and variable diversity of episymbiotic CPR bacteria and DPANN archaea in groundwater ecosystems.</title>
        <authorList>
            <person name="He C.Y."/>
            <person name="Keren R."/>
            <person name="Whittaker M."/>
            <person name="Farag I.F."/>
            <person name="Doudna J."/>
            <person name="Cate J.H.D."/>
            <person name="Banfield J.F."/>
        </authorList>
    </citation>
    <scope>NUCLEOTIDE SEQUENCE</scope>
    <source>
        <strain evidence="12">NC_groundwater_1370_Ag_S-0.2um_69_93</strain>
    </source>
</reference>
<dbReference type="Proteomes" id="UP000752292">
    <property type="component" value="Unassembled WGS sequence"/>
</dbReference>
<dbReference type="GO" id="GO:0005886">
    <property type="term" value="C:plasma membrane"/>
    <property type="evidence" value="ECO:0007669"/>
    <property type="project" value="UniProtKB-SubCell"/>
</dbReference>
<feature type="region of interest" description="Disordered" evidence="11">
    <location>
        <begin position="83"/>
        <end position="122"/>
    </location>
</feature>
<proteinExistence type="inferred from homology"/>
<organism evidence="12 13">
    <name type="scientific">Tectimicrobiota bacterium</name>
    <dbReference type="NCBI Taxonomy" id="2528274"/>
    <lineage>
        <taxon>Bacteria</taxon>
        <taxon>Pseudomonadati</taxon>
        <taxon>Nitrospinota/Tectimicrobiota group</taxon>
        <taxon>Candidatus Tectimicrobiota</taxon>
    </lineage>
</organism>
<comment type="similarity">
    <text evidence="2 10">Belongs to the SecG family.</text>
</comment>
<evidence type="ECO:0000256" key="9">
    <source>
        <dbReference type="ARBA" id="ARBA00023136"/>
    </source>
</evidence>
<dbReference type="PANTHER" id="PTHR34182:SF1">
    <property type="entry name" value="PROTEIN-EXPORT MEMBRANE PROTEIN SECG"/>
    <property type="match status" value="1"/>
</dbReference>
<evidence type="ECO:0000256" key="6">
    <source>
        <dbReference type="ARBA" id="ARBA00022927"/>
    </source>
</evidence>
<dbReference type="AlphaFoldDB" id="A0A932ZTS5"/>
<dbReference type="InterPro" id="IPR004692">
    <property type="entry name" value="SecG"/>
</dbReference>
<evidence type="ECO:0000313" key="12">
    <source>
        <dbReference type="EMBL" id="MBI4251493.1"/>
    </source>
</evidence>
<evidence type="ECO:0000256" key="3">
    <source>
        <dbReference type="ARBA" id="ARBA00022448"/>
    </source>
</evidence>
<evidence type="ECO:0000256" key="1">
    <source>
        <dbReference type="ARBA" id="ARBA00004651"/>
    </source>
</evidence>
<feature type="transmembrane region" description="Helical" evidence="10">
    <location>
        <begin position="51"/>
        <end position="71"/>
    </location>
</feature>
<evidence type="ECO:0000256" key="8">
    <source>
        <dbReference type="ARBA" id="ARBA00023010"/>
    </source>
</evidence>
<accession>A0A932ZTS5</accession>
<name>A0A932ZTS5_UNCTE</name>
<keyword evidence="9 10" id="KW-0472">Membrane</keyword>
<dbReference type="GO" id="GO:0009306">
    <property type="term" value="P:protein secretion"/>
    <property type="evidence" value="ECO:0007669"/>
    <property type="project" value="UniProtKB-UniRule"/>
</dbReference>
<evidence type="ECO:0000256" key="5">
    <source>
        <dbReference type="ARBA" id="ARBA00022692"/>
    </source>
</evidence>
<dbReference type="PRINTS" id="PR01651">
    <property type="entry name" value="SECGEXPORT"/>
</dbReference>
<keyword evidence="5 10" id="KW-0812">Transmembrane</keyword>
<dbReference type="GO" id="GO:0043952">
    <property type="term" value="P:protein transport by the Sec complex"/>
    <property type="evidence" value="ECO:0007669"/>
    <property type="project" value="TreeGrafter"/>
</dbReference>
<dbReference type="Pfam" id="PF03840">
    <property type="entry name" value="SecG"/>
    <property type="match status" value="1"/>
</dbReference>
<feature type="compositionally biased region" description="Low complexity" evidence="11">
    <location>
        <begin position="103"/>
        <end position="122"/>
    </location>
</feature>
<protein>
    <recommendedName>
        <fullName evidence="10">Protein-export membrane protein SecG</fullName>
    </recommendedName>
</protein>
<evidence type="ECO:0000256" key="11">
    <source>
        <dbReference type="SAM" id="MobiDB-lite"/>
    </source>
</evidence>
<comment type="function">
    <text evidence="10">Involved in protein export. Participates in an early event of protein translocation.</text>
</comment>
<keyword evidence="8 10" id="KW-0811">Translocation</keyword>
<evidence type="ECO:0000256" key="7">
    <source>
        <dbReference type="ARBA" id="ARBA00022989"/>
    </source>
</evidence>
<keyword evidence="4 10" id="KW-1003">Cell membrane</keyword>
<sequence length="122" mass="11843">MTVILTILHIAVAIALILIVLLQAGKGAGIGAAFGGSSQTLFGTRGPTSFLGKLTAGAAILFMLTSLMLTYMGSRSSTGSIVPAAPLRPAGQAGAPARPAPLGPAQTPAPGGTVPAPAKPGS</sequence>
<feature type="compositionally biased region" description="Low complexity" evidence="11">
    <location>
        <begin position="83"/>
        <end position="97"/>
    </location>
</feature>
<dbReference type="NCBIfam" id="TIGR00810">
    <property type="entry name" value="secG"/>
    <property type="match status" value="1"/>
</dbReference>
<gene>
    <name evidence="12" type="primary">secG</name>
    <name evidence="12" type="ORF">HY618_03455</name>
</gene>
<keyword evidence="3 10" id="KW-0813">Transport</keyword>
<evidence type="ECO:0000256" key="10">
    <source>
        <dbReference type="RuleBase" id="RU365087"/>
    </source>
</evidence>
<evidence type="ECO:0000313" key="13">
    <source>
        <dbReference type="Proteomes" id="UP000752292"/>
    </source>
</evidence>
<comment type="caution">
    <text evidence="12">The sequence shown here is derived from an EMBL/GenBank/DDBJ whole genome shotgun (WGS) entry which is preliminary data.</text>
</comment>
<dbReference type="GO" id="GO:0015450">
    <property type="term" value="F:protein-transporting ATPase activity"/>
    <property type="evidence" value="ECO:0007669"/>
    <property type="project" value="UniProtKB-UniRule"/>
</dbReference>
<comment type="caution">
    <text evidence="10">Lacks conserved residue(s) required for the propagation of feature annotation.</text>
</comment>
<comment type="subcellular location">
    <subcellularLocation>
        <location evidence="1 10">Cell membrane</location>
        <topology evidence="1 10">Multi-pass membrane protein</topology>
    </subcellularLocation>
</comment>